<dbReference type="PANTHER" id="PTHR14677:SF20">
    <property type="entry name" value="ZINC FINGER AN1-TYPE CONTAINING 2A-RELATED"/>
    <property type="match status" value="1"/>
</dbReference>
<dbReference type="Gene3D" id="4.10.1110.10">
    <property type="entry name" value="AN1-like Zinc finger"/>
    <property type="match status" value="2"/>
</dbReference>
<sequence>MDPPEFGLGCQFPSCGLVDFLPVKCTTCCKSFCKDHYSVDAHSCLEKVDNNVSTTYEKAPRCTFIGCTHKEPEGVPKEIPSESEKAAVTCPQCLQLFCIKHRFPSSHNCLSQKQEDMNSLKNIEAKALLSKNFPERYSKTKAVPDSSSKSQTQPKSEKSKKVQMMKIRQSAVPGDPKDAKSSVSITERIHIQVIFDESTSPKVFWFRKTISAGRAFDLLQSQCKASSRHKWAISKYSEEQDQEIYLAFDKLLIEQVEEGSIIHLKKLQTE</sequence>
<evidence type="ECO:0000256" key="1">
    <source>
        <dbReference type="ARBA" id="ARBA00022723"/>
    </source>
</evidence>
<dbReference type="GO" id="GO:0008270">
    <property type="term" value="F:zinc ion binding"/>
    <property type="evidence" value="ECO:0007669"/>
    <property type="project" value="UniProtKB-KW"/>
</dbReference>
<organism evidence="6 7">
    <name type="scientific">Pyrrhoderma noxium</name>
    <dbReference type="NCBI Taxonomy" id="2282107"/>
    <lineage>
        <taxon>Eukaryota</taxon>
        <taxon>Fungi</taxon>
        <taxon>Dikarya</taxon>
        <taxon>Basidiomycota</taxon>
        <taxon>Agaricomycotina</taxon>
        <taxon>Agaricomycetes</taxon>
        <taxon>Hymenochaetales</taxon>
        <taxon>Hymenochaetaceae</taxon>
        <taxon>Pyrrhoderma</taxon>
    </lineage>
</organism>
<keyword evidence="7" id="KW-1185">Reference proteome</keyword>
<dbReference type="PANTHER" id="PTHR14677">
    <property type="entry name" value="ARSENITE INDUCUBLE RNA ASSOCIATED PROTEIN AIP-1-RELATED"/>
    <property type="match status" value="1"/>
</dbReference>
<dbReference type="EMBL" id="NBII01000001">
    <property type="protein sequence ID" value="PAV23476.1"/>
    <property type="molecule type" value="Genomic_DNA"/>
</dbReference>
<dbReference type="Pfam" id="PF01428">
    <property type="entry name" value="zf-AN1"/>
    <property type="match status" value="2"/>
</dbReference>
<dbReference type="SUPFAM" id="SSF118310">
    <property type="entry name" value="AN1-like Zinc finger"/>
    <property type="match status" value="2"/>
</dbReference>
<feature type="compositionally biased region" description="Polar residues" evidence="4">
    <location>
        <begin position="145"/>
        <end position="154"/>
    </location>
</feature>
<accession>A0A286UV41</accession>
<dbReference type="STRING" id="2282107.A0A286UV41"/>
<name>A0A286UV41_9AGAM</name>
<feature type="domain" description="AN1-type" evidence="5">
    <location>
        <begin position="78"/>
        <end position="114"/>
    </location>
</feature>
<dbReference type="AlphaFoldDB" id="A0A286UV41"/>
<keyword evidence="1" id="KW-0479">Metal-binding</keyword>
<dbReference type="OrthoDB" id="431929at2759"/>
<dbReference type="InterPro" id="IPR035896">
    <property type="entry name" value="AN1-like_Znf"/>
</dbReference>
<evidence type="ECO:0000256" key="3">
    <source>
        <dbReference type="ARBA" id="ARBA00022833"/>
    </source>
</evidence>
<keyword evidence="3" id="KW-0862">Zinc</keyword>
<feature type="region of interest" description="Disordered" evidence="4">
    <location>
        <begin position="139"/>
        <end position="180"/>
    </location>
</feature>
<comment type="caution">
    <text evidence="6">The sequence shown here is derived from an EMBL/GenBank/DDBJ whole genome shotgun (WGS) entry which is preliminary data.</text>
</comment>
<gene>
    <name evidence="6" type="ORF">PNOK_0054400</name>
</gene>
<evidence type="ECO:0000256" key="2">
    <source>
        <dbReference type="ARBA" id="ARBA00022771"/>
    </source>
</evidence>
<proteinExistence type="predicted"/>
<dbReference type="Proteomes" id="UP000217199">
    <property type="component" value="Unassembled WGS sequence"/>
</dbReference>
<evidence type="ECO:0000313" key="6">
    <source>
        <dbReference type="EMBL" id="PAV23476.1"/>
    </source>
</evidence>
<dbReference type="InterPro" id="IPR000058">
    <property type="entry name" value="Znf_AN1"/>
</dbReference>
<evidence type="ECO:0000259" key="5">
    <source>
        <dbReference type="SMART" id="SM00154"/>
    </source>
</evidence>
<evidence type="ECO:0000313" key="7">
    <source>
        <dbReference type="Proteomes" id="UP000217199"/>
    </source>
</evidence>
<dbReference type="GO" id="GO:0005737">
    <property type="term" value="C:cytoplasm"/>
    <property type="evidence" value="ECO:0007669"/>
    <property type="project" value="TreeGrafter"/>
</dbReference>
<evidence type="ECO:0000256" key="4">
    <source>
        <dbReference type="SAM" id="MobiDB-lite"/>
    </source>
</evidence>
<dbReference type="InParanoid" id="A0A286UV41"/>
<dbReference type="SMART" id="SM00154">
    <property type="entry name" value="ZnF_AN1"/>
    <property type="match status" value="2"/>
</dbReference>
<protein>
    <submittedName>
        <fullName evidence="6">An1-type zinc finger 1</fullName>
    </submittedName>
</protein>
<reference evidence="6 7" key="1">
    <citation type="journal article" date="2017" name="Mol. Ecol.">
        <title>Comparative and population genomic landscape of Phellinus noxius: A hypervariable fungus causing root rot in trees.</title>
        <authorList>
            <person name="Chung C.L."/>
            <person name="Lee T.J."/>
            <person name="Akiba M."/>
            <person name="Lee H.H."/>
            <person name="Kuo T.H."/>
            <person name="Liu D."/>
            <person name="Ke H.M."/>
            <person name="Yokoi T."/>
            <person name="Roa M.B."/>
            <person name="Lu M.J."/>
            <person name="Chang Y.Y."/>
            <person name="Ann P.J."/>
            <person name="Tsai J.N."/>
            <person name="Chen C.Y."/>
            <person name="Tzean S.S."/>
            <person name="Ota Y."/>
            <person name="Hattori T."/>
            <person name="Sahashi N."/>
            <person name="Liou R.F."/>
            <person name="Kikuchi T."/>
            <person name="Tsai I.J."/>
        </authorList>
    </citation>
    <scope>NUCLEOTIDE SEQUENCE [LARGE SCALE GENOMIC DNA]</scope>
    <source>
        <strain evidence="6 7">FFPRI411160</strain>
    </source>
</reference>
<feature type="domain" description="AN1-type" evidence="5">
    <location>
        <begin position="10"/>
        <end position="49"/>
    </location>
</feature>
<keyword evidence="2" id="KW-0863">Zinc-finger</keyword>